<accession>D8PZV9</accession>
<evidence type="ECO:0000313" key="1">
    <source>
        <dbReference type="EMBL" id="EFI99511.1"/>
    </source>
</evidence>
<gene>
    <name evidence="1" type="ORF">SCHCODRAFT_256490</name>
</gene>
<dbReference type="AlphaFoldDB" id="D8PZV9"/>
<dbReference type="OrthoDB" id="2899158at2759"/>
<dbReference type="InParanoid" id="D8PZV9"/>
<dbReference type="KEGG" id="scm:SCHCO_02745500"/>
<dbReference type="VEuPathDB" id="FungiDB:SCHCODRAFT_02745500"/>
<sequence>MPLYRVLPAAPAPPAPKPATPPLPAELTDYILDCLEGNRPTLFSCALVCRAWLPRARHHAFRTLHLTPDNVDGFLALLTAPSGTLGRGRTRALHVRQNATHGREPLLDKLLAASLVPDAFAHVEQLTVLYANWTPRAAEARFGAFARVTVLKLCLPGYPSVDDFVDFICAHPALQELKLDMPRAERAGSGRAGPHDGVPSLEKLTLEHVPIPFMHALAKRVVTPNLRSLAVSLSVGIPILADNMSNDLEAVQQLLDAALYLETFEFRDTLMIAGEFDLSNAIDLTKHRDLRCFRLYGLPERMLAPTLSGVSAQVQEVEVWLPNVCEPRDLSVMGNWRTLSDVLDDFQMLRLLTVNLVGVCKRADILATVRNYDMRAVTRFDGWSKDDAAKGIAEELKSLLPSLAQSGRLKVIY</sequence>
<evidence type="ECO:0008006" key="3">
    <source>
        <dbReference type="Google" id="ProtNLM"/>
    </source>
</evidence>
<reference evidence="1 2" key="1">
    <citation type="journal article" date="2010" name="Nat. Biotechnol.">
        <title>Genome sequence of the model mushroom Schizophyllum commune.</title>
        <authorList>
            <person name="Ohm R.A."/>
            <person name="de Jong J.F."/>
            <person name="Lugones L.G."/>
            <person name="Aerts A."/>
            <person name="Kothe E."/>
            <person name="Stajich J.E."/>
            <person name="de Vries R.P."/>
            <person name="Record E."/>
            <person name="Levasseur A."/>
            <person name="Baker S.E."/>
            <person name="Bartholomew K.A."/>
            <person name="Coutinho P.M."/>
            <person name="Erdmann S."/>
            <person name="Fowler T.J."/>
            <person name="Gathman A.C."/>
            <person name="Lombard V."/>
            <person name="Henrissat B."/>
            <person name="Knabe N."/>
            <person name="Kuees U."/>
            <person name="Lilly W.W."/>
            <person name="Lindquist E."/>
            <person name="Lucas S."/>
            <person name="Magnuson J.K."/>
            <person name="Piumi F."/>
            <person name="Raudaskoski M."/>
            <person name="Salamov A."/>
            <person name="Schmutz J."/>
            <person name="Schwarze F.W.M.R."/>
            <person name="vanKuyk P.A."/>
            <person name="Horton J.S."/>
            <person name="Grigoriev I.V."/>
            <person name="Woesten H.A.B."/>
        </authorList>
    </citation>
    <scope>NUCLEOTIDE SEQUENCE [LARGE SCALE GENOMIC DNA]</scope>
    <source>
        <strain evidence="2">H4-8 / FGSC 9210</strain>
    </source>
</reference>
<dbReference type="EMBL" id="GL377304">
    <property type="protein sequence ID" value="EFI99511.1"/>
    <property type="molecule type" value="Genomic_DNA"/>
</dbReference>
<dbReference type="HOGENOM" id="CLU_036316_4_0_1"/>
<dbReference type="GeneID" id="9586392"/>
<dbReference type="OMA" id="YEWVPAA"/>
<proteinExistence type="predicted"/>
<name>D8PZV9_SCHCM</name>
<organism evidence="2">
    <name type="scientific">Schizophyllum commune (strain H4-8 / FGSC 9210)</name>
    <name type="common">Split gill fungus</name>
    <dbReference type="NCBI Taxonomy" id="578458"/>
    <lineage>
        <taxon>Eukaryota</taxon>
        <taxon>Fungi</taxon>
        <taxon>Dikarya</taxon>
        <taxon>Basidiomycota</taxon>
        <taxon>Agaricomycotina</taxon>
        <taxon>Agaricomycetes</taxon>
        <taxon>Agaricomycetidae</taxon>
        <taxon>Agaricales</taxon>
        <taxon>Schizophyllaceae</taxon>
        <taxon>Schizophyllum</taxon>
    </lineage>
</organism>
<dbReference type="InterPro" id="IPR036047">
    <property type="entry name" value="F-box-like_dom_sf"/>
</dbReference>
<keyword evidence="2" id="KW-1185">Reference proteome</keyword>
<dbReference type="Proteomes" id="UP000007431">
    <property type="component" value="Unassembled WGS sequence"/>
</dbReference>
<protein>
    <recommendedName>
        <fullName evidence="3">F-box domain-containing protein</fullName>
    </recommendedName>
</protein>
<evidence type="ECO:0000313" key="2">
    <source>
        <dbReference type="Proteomes" id="UP000007431"/>
    </source>
</evidence>
<dbReference type="RefSeq" id="XP_003034414.1">
    <property type="nucleotide sequence ID" value="XM_003034368.1"/>
</dbReference>
<dbReference type="SUPFAM" id="SSF81383">
    <property type="entry name" value="F-box domain"/>
    <property type="match status" value="1"/>
</dbReference>